<name>A0A1C9CEP3_9RHOD</name>
<dbReference type="GeneID" id="29073988"/>
<keyword evidence="4 5" id="KW-0934">Plastid</keyword>
<sequence>MSHFSKIKTIIKDLDMLKLSLTDLGLDFDASNRKIIGYDSETCVAEIVIQQTNNYSFGFAWNGGEYELVVDPQFWRQPWSIESFLERLTQSYAYHSVTKEGVASGFEKVEQTLQDNGAIKLTFQRWID</sequence>
<evidence type="ECO:0000313" key="5">
    <source>
        <dbReference type="EMBL" id="AOM66814.1"/>
    </source>
</evidence>
<dbReference type="PANTHER" id="PTHR39638">
    <property type="entry name" value="YCF35"/>
    <property type="match status" value="1"/>
</dbReference>
<evidence type="ECO:0000256" key="3">
    <source>
        <dbReference type="ARBA" id="ARBA00021585"/>
    </source>
</evidence>
<dbReference type="RefSeq" id="YP_009297471.1">
    <property type="nucleotide sequence ID" value="NC_031176.2"/>
</dbReference>
<dbReference type="InterPro" id="IPR009666">
    <property type="entry name" value="Uncharacterised_Ycf35"/>
</dbReference>
<reference evidence="5" key="2">
    <citation type="submission" date="2017-07" db="EMBL/GenBank/DDBJ databases">
        <authorList>
            <person name="Sun Z.S."/>
            <person name="Albrecht U."/>
            <person name="Echele G."/>
            <person name="Lee C.C."/>
        </authorList>
    </citation>
    <scope>NUCLEOTIDE SEQUENCE</scope>
</reference>
<dbReference type="Pfam" id="PF06868">
    <property type="entry name" value="DUF1257"/>
    <property type="match status" value="1"/>
</dbReference>
<evidence type="ECO:0000256" key="1">
    <source>
        <dbReference type="ARBA" id="ARBA00004474"/>
    </source>
</evidence>
<proteinExistence type="inferred from homology"/>
<comment type="similarity">
    <text evidence="2">Belongs to the ycf35 family.</text>
</comment>
<dbReference type="EMBL" id="KX284721">
    <property type="protein sequence ID" value="AOM66814.1"/>
    <property type="molecule type" value="Genomic_DNA"/>
</dbReference>
<organism evidence="5">
    <name type="scientific">Erythrotrichia carnea</name>
    <dbReference type="NCBI Taxonomy" id="35151"/>
    <lineage>
        <taxon>Eukaryota</taxon>
        <taxon>Rhodophyta</taxon>
        <taxon>Compsopogonophyceae</taxon>
        <taxon>Erythropeltidales</taxon>
        <taxon>Erythrotrichiaceae</taxon>
        <taxon>Erythrotrichia</taxon>
    </lineage>
</organism>
<reference evidence="5" key="1">
    <citation type="journal article" date="2016" name="BMC Biol.">
        <title>Parallel evolution of highly conserved plastid genome architecture in red seaweeds and seed plants.</title>
        <authorList>
            <person name="Lee J."/>
            <person name="Cho C.H."/>
            <person name="Park S.I."/>
            <person name="Choi J.W."/>
            <person name="Song H.S."/>
            <person name="West J.A."/>
            <person name="Bhattacharya D."/>
            <person name="Yoon H.S."/>
        </authorList>
    </citation>
    <scope>NUCLEOTIDE SEQUENCE</scope>
</reference>
<comment type="subcellular location">
    <subcellularLocation>
        <location evidence="1">Plastid</location>
    </subcellularLocation>
</comment>
<geneLocation type="plastid" evidence="5"/>
<accession>A0A1C9CEP3</accession>
<dbReference type="PANTHER" id="PTHR39638:SF2">
    <property type="entry name" value="YCF35"/>
    <property type="match status" value="1"/>
</dbReference>
<gene>
    <name evidence="5" type="primary">ycf35</name>
    <name evidence="5" type="ORF">Eryt_146</name>
</gene>
<evidence type="ECO:0000256" key="4">
    <source>
        <dbReference type="ARBA" id="ARBA00022640"/>
    </source>
</evidence>
<dbReference type="GO" id="GO:0009536">
    <property type="term" value="C:plastid"/>
    <property type="evidence" value="ECO:0007669"/>
    <property type="project" value="UniProtKB-SubCell"/>
</dbReference>
<dbReference type="AlphaFoldDB" id="A0A1C9CEP3"/>
<protein>
    <recommendedName>
        <fullName evidence="3">Uncharacterized protein ycf35</fullName>
    </recommendedName>
</protein>
<evidence type="ECO:0000256" key="2">
    <source>
        <dbReference type="ARBA" id="ARBA00009068"/>
    </source>
</evidence>